<dbReference type="SMART" id="SM01399">
    <property type="entry name" value="Sybindin"/>
    <property type="match status" value="1"/>
</dbReference>
<keyword evidence="2 7" id="KW-0256">Endoplasmic reticulum</keyword>
<comment type="subunit">
    <text evidence="6">Part of the multisubunit transport protein particle (TRAPP) complex. The heterodimer TRAPPC6B-TRAPPC3 interacts with TRAPPC1 likely providing a core for TRAPP complex formation.</text>
</comment>
<keyword evidence="9" id="KW-1185">Reference proteome</keyword>
<keyword evidence="3 7" id="KW-0931">ER-Golgi transport</keyword>
<reference evidence="8 9" key="1">
    <citation type="submission" date="2017-03" db="EMBL/GenBank/DDBJ databases">
        <title>Genome of the blue death feigning beetle - Asbolus verrucosus.</title>
        <authorList>
            <person name="Rider S.D."/>
        </authorList>
    </citation>
    <scope>NUCLEOTIDE SEQUENCE [LARGE SCALE GENOMIC DNA]</scope>
    <source>
        <strain evidence="8">Butters</strain>
        <tissue evidence="8">Head and leg muscle</tissue>
    </source>
</reference>
<keyword evidence="4 7" id="KW-0333">Golgi apparatus</keyword>
<dbReference type="STRING" id="1661398.A0A482VQ46"/>
<evidence type="ECO:0000313" key="8">
    <source>
        <dbReference type="EMBL" id="RZC34467.1"/>
    </source>
</evidence>
<name>A0A482VQ46_ASBVE</name>
<proteinExistence type="inferred from homology"/>
<dbReference type="Gene3D" id="3.30.450.70">
    <property type="match status" value="1"/>
</dbReference>
<comment type="caution">
    <text evidence="8">The sequence shown here is derived from an EMBL/GenBank/DDBJ whole genome shotgun (WGS) entry which is preliminary data.</text>
</comment>
<evidence type="ECO:0000256" key="3">
    <source>
        <dbReference type="ARBA" id="ARBA00022892"/>
    </source>
</evidence>
<dbReference type="GO" id="GO:0030008">
    <property type="term" value="C:TRAPP complex"/>
    <property type="evidence" value="ECO:0007669"/>
    <property type="project" value="UniProtKB-UniRule"/>
</dbReference>
<dbReference type="FunFam" id="3.30.450.70:FF:000004">
    <property type="entry name" value="Trafficking protein particle complex 1"/>
    <property type="match status" value="1"/>
</dbReference>
<dbReference type="Proteomes" id="UP000292052">
    <property type="component" value="Unassembled WGS sequence"/>
</dbReference>
<comment type="subcellular location">
    <subcellularLocation>
        <location evidence="7">Endoplasmic reticulum</location>
    </subcellularLocation>
    <subcellularLocation>
        <location evidence="7">Golgi apparatus</location>
        <location evidence="7">cis-Golgi network</location>
    </subcellularLocation>
</comment>
<comment type="similarity">
    <text evidence="5">Belongs to the TRAPP small subunits family. BET5 subfamily.</text>
</comment>
<dbReference type="SUPFAM" id="SSF64356">
    <property type="entry name" value="SNARE-like"/>
    <property type="match status" value="1"/>
</dbReference>
<keyword evidence="1 7" id="KW-0813">Transport</keyword>
<evidence type="ECO:0000256" key="7">
    <source>
        <dbReference type="RuleBase" id="RU366065"/>
    </source>
</evidence>
<dbReference type="PANTHER" id="PTHR23249">
    <property type="entry name" value="TRAFFICKING PROTEIN PARTICLE COMPLEX SUBUNIT"/>
    <property type="match status" value="1"/>
</dbReference>
<protein>
    <recommendedName>
        <fullName evidence="7">Trafficking protein particle complex subunit</fullName>
    </recommendedName>
</protein>
<dbReference type="GO" id="GO:0005794">
    <property type="term" value="C:Golgi apparatus"/>
    <property type="evidence" value="ECO:0007669"/>
    <property type="project" value="UniProtKB-SubCell"/>
</dbReference>
<evidence type="ECO:0000313" key="9">
    <source>
        <dbReference type="Proteomes" id="UP000292052"/>
    </source>
</evidence>
<dbReference type="AlphaFoldDB" id="A0A482VQ46"/>
<dbReference type="InterPro" id="IPR011012">
    <property type="entry name" value="Longin-like_dom_sf"/>
</dbReference>
<dbReference type="InterPro" id="IPR007233">
    <property type="entry name" value="TRAPPC"/>
</dbReference>
<evidence type="ECO:0000256" key="2">
    <source>
        <dbReference type="ARBA" id="ARBA00022824"/>
    </source>
</evidence>
<organism evidence="8 9">
    <name type="scientific">Asbolus verrucosus</name>
    <name type="common">Desert ironclad beetle</name>
    <dbReference type="NCBI Taxonomy" id="1661398"/>
    <lineage>
        <taxon>Eukaryota</taxon>
        <taxon>Metazoa</taxon>
        <taxon>Ecdysozoa</taxon>
        <taxon>Arthropoda</taxon>
        <taxon>Hexapoda</taxon>
        <taxon>Insecta</taxon>
        <taxon>Pterygota</taxon>
        <taxon>Neoptera</taxon>
        <taxon>Endopterygota</taxon>
        <taxon>Coleoptera</taxon>
        <taxon>Polyphaga</taxon>
        <taxon>Cucujiformia</taxon>
        <taxon>Tenebrionidae</taxon>
        <taxon>Pimeliinae</taxon>
        <taxon>Asbolus</taxon>
    </lineage>
</organism>
<gene>
    <name evidence="8" type="ORF">BDFB_005069</name>
</gene>
<dbReference type="Pfam" id="PF04099">
    <property type="entry name" value="Sybindin"/>
    <property type="match status" value="1"/>
</dbReference>
<dbReference type="PANTHER" id="PTHR23249:SF16">
    <property type="entry name" value="TRAFFICKING PROTEIN PARTICLE COMPLEX SUBUNIT 1"/>
    <property type="match status" value="1"/>
</dbReference>
<evidence type="ECO:0000256" key="1">
    <source>
        <dbReference type="ARBA" id="ARBA00022448"/>
    </source>
</evidence>
<evidence type="ECO:0000256" key="6">
    <source>
        <dbReference type="ARBA" id="ARBA00062874"/>
    </source>
</evidence>
<evidence type="ECO:0000256" key="4">
    <source>
        <dbReference type="ARBA" id="ARBA00023034"/>
    </source>
</evidence>
<dbReference type="CDD" id="cd14855">
    <property type="entry name" value="TRAPPC1_MUM2"/>
    <property type="match status" value="1"/>
</dbReference>
<accession>A0A482VQ46</accession>
<dbReference type="EMBL" id="QDEB01079684">
    <property type="protein sequence ID" value="RZC34467.1"/>
    <property type="molecule type" value="Genomic_DNA"/>
</dbReference>
<dbReference type="OrthoDB" id="246406at2759"/>
<sequence>MTVYNIYIFDKTGVLLYYNEWNRLKQSGMTREEEGKLMYGMLFSIKSFVSKISPTDTKEGFLYYKTSKYTLHFLETPSGLKFVLNTDTNSQGVRELLQQIYSQVFVEYVVKNPLIKLSEPIQSELFKTKLDTFIKQSPIYLSKAM</sequence>
<evidence type="ECO:0000256" key="5">
    <source>
        <dbReference type="ARBA" id="ARBA00038167"/>
    </source>
</evidence>
<dbReference type="GO" id="GO:0006888">
    <property type="term" value="P:endoplasmic reticulum to Golgi vesicle-mediated transport"/>
    <property type="evidence" value="ECO:0007669"/>
    <property type="project" value="UniProtKB-UniRule"/>
</dbReference>
<dbReference type="GO" id="GO:0005783">
    <property type="term" value="C:endoplasmic reticulum"/>
    <property type="evidence" value="ECO:0007669"/>
    <property type="project" value="UniProtKB-SubCell"/>
</dbReference>